<keyword evidence="6 7" id="KW-0326">Glycosidase</keyword>
<dbReference type="STRING" id="414703.SAMN04488125_110113"/>
<keyword evidence="4 7" id="KW-0378">Hydrolase</keyword>
<dbReference type="InterPro" id="IPR002196">
    <property type="entry name" value="Glyco_hydro_24"/>
</dbReference>
<dbReference type="InterPro" id="IPR034690">
    <property type="entry name" value="Endolysin_T4_type"/>
</dbReference>
<evidence type="ECO:0000256" key="5">
    <source>
        <dbReference type="ARBA" id="ARBA00023200"/>
    </source>
</evidence>
<dbReference type="GO" id="GO:0031640">
    <property type="term" value="P:killing of cells of another organism"/>
    <property type="evidence" value="ECO:0007669"/>
    <property type="project" value="UniProtKB-KW"/>
</dbReference>
<evidence type="ECO:0000256" key="7">
    <source>
        <dbReference type="RuleBase" id="RU003788"/>
    </source>
</evidence>
<dbReference type="EC" id="3.2.1.17" evidence="7"/>
<reference evidence="9" key="1">
    <citation type="submission" date="2016-10" db="EMBL/GenBank/DDBJ databases">
        <authorList>
            <person name="Varghese N."/>
            <person name="Submissions S."/>
        </authorList>
    </citation>
    <scope>NUCLEOTIDE SEQUENCE [LARGE SCALE GENOMIC DNA]</scope>
    <source>
        <strain evidence="9">CGMCC 1.6474</strain>
    </source>
</reference>
<dbReference type="GO" id="GO:0003796">
    <property type="term" value="F:lysozyme activity"/>
    <property type="evidence" value="ECO:0007669"/>
    <property type="project" value="UniProtKB-EC"/>
</dbReference>
<organism evidence="8 9">
    <name type="scientific">Methylorubrum salsuginis</name>
    <dbReference type="NCBI Taxonomy" id="414703"/>
    <lineage>
        <taxon>Bacteria</taxon>
        <taxon>Pseudomonadati</taxon>
        <taxon>Pseudomonadota</taxon>
        <taxon>Alphaproteobacteria</taxon>
        <taxon>Hyphomicrobiales</taxon>
        <taxon>Methylobacteriaceae</taxon>
        <taxon>Methylorubrum</taxon>
    </lineage>
</organism>
<dbReference type="InterPro" id="IPR023346">
    <property type="entry name" value="Lysozyme-like_dom_sf"/>
</dbReference>
<keyword evidence="9" id="KW-1185">Reference proteome</keyword>
<gene>
    <name evidence="8" type="ORF">SAMN04488125_110113</name>
</gene>
<evidence type="ECO:0000256" key="1">
    <source>
        <dbReference type="ARBA" id="ARBA00000632"/>
    </source>
</evidence>
<dbReference type="PANTHER" id="PTHR38107:SF3">
    <property type="entry name" value="LYSOZYME RRRD-RELATED"/>
    <property type="match status" value="1"/>
</dbReference>
<sequence>MDLSPIGEAALIAREGRRLEAYKDSVGIWTIGVGHTAAAGAPTPRAGLRITSAECDAIFKRDVQKFVKTVRDAVPADLPQHAFDALVSLCFNIGPAAFLRSTVLRKLREGNRPAAAEAILMWSRPAVIIPRRQAEYDQFRTPYAETLPKARRNDVSRVAVAAPVAAALDPVKPTPVIEPVIVPPSTSWWGGLAGWLGGLFRSAPAAEAHAETKGGVSRA</sequence>
<dbReference type="SUPFAM" id="SSF53955">
    <property type="entry name" value="Lysozyme-like"/>
    <property type="match status" value="1"/>
</dbReference>
<keyword evidence="2 7" id="KW-0929">Antimicrobial</keyword>
<evidence type="ECO:0000256" key="2">
    <source>
        <dbReference type="ARBA" id="ARBA00022529"/>
    </source>
</evidence>
<dbReference type="Pfam" id="PF00959">
    <property type="entry name" value="Phage_lysozyme"/>
    <property type="match status" value="1"/>
</dbReference>
<comment type="catalytic activity">
    <reaction evidence="1 7">
        <text>Hydrolysis of (1-&gt;4)-beta-linkages between N-acetylmuramic acid and N-acetyl-D-glucosamine residues in a peptidoglycan and between N-acetyl-D-glucosamine residues in chitodextrins.</text>
        <dbReference type="EC" id="3.2.1.17"/>
    </reaction>
</comment>
<dbReference type="EMBL" id="FOSV01000010">
    <property type="protein sequence ID" value="SFL18918.1"/>
    <property type="molecule type" value="Genomic_DNA"/>
</dbReference>
<dbReference type="CDD" id="cd00737">
    <property type="entry name" value="lyz_endolysin_autolysin"/>
    <property type="match status" value="1"/>
</dbReference>
<dbReference type="Gene3D" id="1.10.530.40">
    <property type="match status" value="1"/>
</dbReference>
<dbReference type="HAMAP" id="MF_04110">
    <property type="entry name" value="ENDOLYSIN_T4"/>
    <property type="match status" value="1"/>
</dbReference>
<dbReference type="GO" id="GO:0009253">
    <property type="term" value="P:peptidoglycan catabolic process"/>
    <property type="evidence" value="ECO:0007669"/>
    <property type="project" value="InterPro"/>
</dbReference>
<evidence type="ECO:0000256" key="4">
    <source>
        <dbReference type="ARBA" id="ARBA00022801"/>
    </source>
</evidence>
<name>A0A1I4FLY2_9HYPH</name>
<evidence type="ECO:0000313" key="9">
    <source>
        <dbReference type="Proteomes" id="UP000198804"/>
    </source>
</evidence>
<protein>
    <recommendedName>
        <fullName evidence="7">Lysozyme</fullName>
        <ecNumber evidence="7">3.2.1.17</ecNumber>
    </recommendedName>
</protein>
<evidence type="ECO:0000256" key="3">
    <source>
        <dbReference type="ARBA" id="ARBA00022638"/>
    </source>
</evidence>
<evidence type="ECO:0000256" key="6">
    <source>
        <dbReference type="ARBA" id="ARBA00023295"/>
    </source>
</evidence>
<keyword evidence="5" id="KW-1035">Host cytoplasm</keyword>
<dbReference type="InterPro" id="IPR051018">
    <property type="entry name" value="Bacteriophage_GH24"/>
</dbReference>
<dbReference type="AlphaFoldDB" id="A0A1I4FLY2"/>
<proteinExistence type="inferred from homology"/>
<accession>A0A1I4FLY2</accession>
<dbReference type="Proteomes" id="UP000198804">
    <property type="component" value="Unassembled WGS sequence"/>
</dbReference>
<dbReference type="OrthoDB" id="5327667at2"/>
<comment type="similarity">
    <text evidence="7">Belongs to the glycosyl hydrolase 24 family.</text>
</comment>
<dbReference type="RefSeq" id="WP_091946919.1">
    <property type="nucleotide sequence ID" value="NZ_FOSV01000010.1"/>
</dbReference>
<evidence type="ECO:0000313" key="8">
    <source>
        <dbReference type="EMBL" id="SFL18918.1"/>
    </source>
</evidence>
<dbReference type="GO" id="GO:0042742">
    <property type="term" value="P:defense response to bacterium"/>
    <property type="evidence" value="ECO:0007669"/>
    <property type="project" value="UniProtKB-KW"/>
</dbReference>
<dbReference type="PANTHER" id="PTHR38107">
    <property type="match status" value="1"/>
</dbReference>
<keyword evidence="3 7" id="KW-0081">Bacteriolytic enzyme</keyword>
<dbReference type="InterPro" id="IPR033907">
    <property type="entry name" value="Endolysin_autolysin"/>
</dbReference>
<dbReference type="GO" id="GO:0016998">
    <property type="term" value="P:cell wall macromolecule catabolic process"/>
    <property type="evidence" value="ECO:0007669"/>
    <property type="project" value="InterPro"/>
</dbReference>
<dbReference type="InterPro" id="IPR023347">
    <property type="entry name" value="Lysozyme_dom_sf"/>
</dbReference>